<name>A0A2S4N6V3_9FLAO</name>
<evidence type="ECO:0008006" key="3">
    <source>
        <dbReference type="Google" id="ProtNLM"/>
    </source>
</evidence>
<evidence type="ECO:0000313" key="1">
    <source>
        <dbReference type="EMBL" id="POS01417.1"/>
    </source>
</evidence>
<accession>A0A2S4N6V3</accession>
<dbReference type="EMBL" id="PQNY01000011">
    <property type="protein sequence ID" value="POS01417.1"/>
    <property type="molecule type" value="Genomic_DNA"/>
</dbReference>
<organism evidence="1 2">
    <name type="scientific">Flavobacterium croceum DSM 17960</name>
    <dbReference type="NCBI Taxonomy" id="1121886"/>
    <lineage>
        <taxon>Bacteria</taxon>
        <taxon>Pseudomonadati</taxon>
        <taxon>Bacteroidota</taxon>
        <taxon>Flavobacteriia</taxon>
        <taxon>Flavobacteriales</taxon>
        <taxon>Flavobacteriaceae</taxon>
        <taxon>Flavobacterium</taxon>
    </lineage>
</organism>
<comment type="caution">
    <text evidence="1">The sequence shown here is derived from an EMBL/GenBank/DDBJ whole genome shotgun (WGS) entry which is preliminary data.</text>
</comment>
<proteinExistence type="predicted"/>
<dbReference type="AlphaFoldDB" id="A0A2S4N6V3"/>
<gene>
    <name evidence="1" type="ORF">Q361_111128</name>
</gene>
<keyword evidence="2" id="KW-1185">Reference proteome</keyword>
<reference evidence="1 2" key="1">
    <citation type="submission" date="2018-01" db="EMBL/GenBank/DDBJ databases">
        <title>Genomic Encyclopedia of Type Strains, Phase I: the one thousand microbial genomes (KMG-I) project.</title>
        <authorList>
            <person name="Goeker M."/>
        </authorList>
    </citation>
    <scope>NUCLEOTIDE SEQUENCE [LARGE SCALE GENOMIC DNA]</scope>
    <source>
        <strain evidence="1 2">DSM 17960</strain>
    </source>
</reference>
<feature type="non-terminal residue" evidence="1">
    <location>
        <position position="788"/>
    </location>
</feature>
<sequence>MKVFKLVLFFVFALSYSQNQPNDCVNAVTICGNGNFSSNSSGIGTIQEVSGCSGFEHNSIWLKINIVQGGTLGFDLIPNDPNINVDYDFWVYGPNRPCNALGSPIRCATTNPAAAGLSSNSTGMYGSTVLTTTGPGANGNGYVRWLTVTAGQSYYIAIDRPVGDGGFTIQWTGTAMAGTGAFPTPPLVNSIPNYITCSSTPNIGLFDLNTRRALLNSDLVNNTISFHTTLANAVDNVAPLPNIYANSSNPQTIYTRVTNNVSGCFTTGTFNLVVSTLPTATTTTSASTICQGNSASFTVTGTPNATIEYNINGGATQTAILDTSGTFSLTSNLSTTTTFNLTKVLVLDALGNTICSSVLTESDTITVLPLPTANISGSSTICSNTSTTITFWGTSNSIVTYTVNGGSNQTITLDSSGNATLNTGNLTTTSTYSLVSVSSATTPVCTQLISDSAVVTVIPQPTASISGTTTICSGNSATISFTGTPNAIVTYTVNGGVNQTITLDTVGNASLSTGNISSSEVYNLLQVSTQTIPSCSQTLSGTATISVLPLATASISGSSTICYNTSTTITFTGTPDAIITYTVNGGSNQTIALDSTGNATLNTGNLTSNTTYSLVSVGSATIPVCTQSISGSATVTVNPILMASVSTTSSYVCQGSNVVFTFSGTPLATVSYTNNSNPQIIVLDSSGVGLLTINSPVSSSTINLLSVSDSNCSKSLSQSVTVTIYPLPVVVTPSPMTMCSNGSSNQAIFNLPLNDSAITNGASGLTVTYYNSQADADAETNAITPSNT</sequence>
<dbReference type="Proteomes" id="UP000237056">
    <property type="component" value="Unassembled WGS sequence"/>
</dbReference>
<protein>
    <recommendedName>
        <fullName evidence="3">Ig-like domain-containing protein</fullName>
    </recommendedName>
</protein>
<evidence type="ECO:0000313" key="2">
    <source>
        <dbReference type="Proteomes" id="UP000237056"/>
    </source>
</evidence>